<dbReference type="Pfam" id="PF01814">
    <property type="entry name" value="Hemerythrin"/>
    <property type="match status" value="1"/>
</dbReference>
<evidence type="ECO:0000259" key="1">
    <source>
        <dbReference type="Pfam" id="PF01814"/>
    </source>
</evidence>
<dbReference type="GO" id="GO:0005886">
    <property type="term" value="C:plasma membrane"/>
    <property type="evidence" value="ECO:0007669"/>
    <property type="project" value="TreeGrafter"/>
</dbReference>
<dbReference type="Gene3D" id="1.20.120.520">
    <property type="entry name" value="nmb1532 protein domain like"/>
    <property type="match status" value="1"/>
</dbReference>
<dbReference type="EMBL" id="CCAE010000028">
    <property type="protein sequence ID" value="CDN88751.1"/>
    <property type="molecule type" value="Genomic_DNA"/>
</dbReference>
<dbReference type="CDD" id="cd12108">
    <property type="entry name" value="Hr-like"/>
    <property type="match status" value="1"/>
</dbReference>
<keyword evidence="3" id="KW-1185">Reference proteome</keyword>
<dbReference type="PANTHER" id="PTHR39966">
    <property type="entry name" value="BLL2471 PROTEIN-RELATED"/>
    <property type="match status" value="1"/>
</dbReference>
<dbReference type="PANTHER" id="PTHR39966:SF1">
    <property type="entry name" value="HEMERYTHRIN-LIKE DOMAIN-CONTAINING PROTEIN"/>
    <property type="match status" value="1"/>
</dbReference>
<evidence type="ECO:0000313" key="2">
    <source>
        <dbReference type="EMBL" id="CDN88751.1"/>
    </source>
</evidence>
<gene>
    <name evidence="2" type="ORF">BN948_03187</name>
</gene>
<reference evidence="3" key="1">
    <citation type="submission" date="2014-02" db="EMBL/GenBank/DDBJ databases">
        <authorList>
            <person name="Gan H."/>
        </authorList>
    </citation>
    <scope>NUCLEOTIDE SEQUENCE [LARGE SCALE GENOMIC DNA]</scope>
    <source>
        <strain evidence="3">S1</strain>
    </source>
</reference>
<dbReference type="RefSeq" id="WP_009515167.1">
    <property type="nucleotide sequence ID" value="NZ_CCAE010000028.1"/>
</dbReference>
<accession>A0A1L1PVV7</accession>
<feature type="domain" description="Hemerythrin-like" evidence="1">
    <location>
        <begin position="5"/>
        <end position="142"/>
    </location>
</feature>
<evidence type="ECO:0000313" key="3">
    <source>
        <dbReference type="Proteomes" id="UP000028878"/>
    </source>
</evidence>
<reference evidence="3" key="2">
    <citation type="submission" date="2014-11" db="EMBL/GenBank/DDBJ databases">
        <title>Draft genome sequence of Hydrogenophaga intermedia S1.</title>
        <authorList>
            <person name="Gan H.M."/>
            <person name="Chew T.H."/>
            <person name="Stolz A."/>
        </authorList>
    </citation>
    <scope>NUCLEOTIDE SEQUENCE [LARGE SCALE GENOMIC DNA]</scope>
    <source>
        <strain evidence="3">S1</strain>
    </source>
</reference>
<dbReference type="Proteomes" id="UP000028878">
    <property type="component" value="Unassembled WGS sequence"/>
</dbReference>
<organism evidence="2 3">
    <name type="scientific">Hydrogenophaga intermedia</name>
    <dbReference type="NCBI Taxonomy" id="65786"/>
    <lineage>
        <taxon>Bacteria</taxon>
        <taxon>Pseudomonadati</taxon>
        <taxon>Pseudomonadota</taxon>
        <taxon>Betaproteobacteria</taxon>
        <taxon>Burkholderiales</taxon>
        <taxon>Comamonadaceae</taxon>
        <taxon>Hydrogenophaga</taxon>
    </lineage>
</organism>
<proteinExistence type="predicted"/>
<protein>
    <submittedName>
        <fullName evidence="2">Hemerythrin HHE cation-binding region</fullName>
    </submittedName>
</protein>
<dbReference type="AlphaFoldDB" id="A0A1L1PVV7"/>
<name>A0A1L1PVV7_HYDIT</name>
<dbReference type="InterPro" id="IPR012312">
    <property type="entry name" value="Hemerythrin-like"/>
</dbReference>
<sequence length="193" mass="22165">MKRDALSTIRDEHASLSAMLRSMLVMIERGPETDGPERFFDVLRAMLFYIGEFPERLHHPKESDLLFPRVARAAPHTMEAIQRLEKDHLGGENRVRELMHLLLAWEYLGEPRRREFVSEAKDYVNFYLAHMKLEEQVVLPAAEQCLDEADRRALDSAFAKHVDPLSAEGSRDPAFDRLFTRIVRLAPSPVGVG</sequence>